<dbReference type="SUPFAM" id="SSF52777">
    <property type="entry name" value="CoA-dependent acyltransferases"/>
    <property type="match status" value="1"/>
</dbReference>
<dbReference type="Gene3D" id="3.40.50.980">
    <property type="match status" value="2"/>
</dbReference>
<dbReference type="EMBL" id="CP136798">
    <property type="protein sequence ID" value="XCN14050.1"/>
    <property type="molecule type" value="Genomic_DNA"/>
</dbReference>
<dbReference type="PRINTS" id="PR00149">
    <property type="entry name" value="FUMRATELYASE"/>
</dbReference>
<proteinExistence type="predicted"/>
<feature type="domain" description="Carrier" evidence="5">
    <location>
        <begin position="760"/>
        <end position="822"/>
    </location>
</feature>
<protein>
    <submittedName>
        <fullName evidence="8">Amino acid adenylation domain-containing protein</fullName>
    </submittedName>
</protein>
<dbReference type="Pfam" id="PF00550">
    <property type="entry name" value="PP-binding"/>
    <property type="match status" value="1"/>
</dbReference>
<feature type="region of interest" description="Disordered" evidence="2">
    <location>
        <begin position="93"/>
        <end position="112"/>
    </location>
</feature>
<dbReference type="Pfam" id="PF13193">
    <property type="entry name" value="AMP-binding_C"/>
    <property type="match status" value="1"/>
</dbReference>
<feature type="domain" description="AMP-dependent synthetase/ligase" evidence="4">
    <location>
        <begin position="243"/>
        <end position="600"/>
    </location>
</feature>
<dbReference type="InterPro" id="IPR000873">
    <property type="entry name" value="AMP-dep_synth/lig_dom"/>
</dbReference>
<dbReference type="InterPro" id="IPR009081">
    <property type="entry name" value="PP-bd_ACP"/>
</dbReference>
<dbReference type="Gene3D" id="3.30.300.30">
    <property type="match status" value="1"/>
</dbReference>
<keyword evidence="1" id="KW-0456">Lyase</keyword>
<feature type="domain" description="AMP-binding enzyme C-terminal" evidence="7">
    <location>
        <begin position="658"/>
        <end position="731"/>
    </location>
</feature>
<dbReference type="SUPFAM" id="SSF53474">
    <property type="entry name" value="alpha/beta-Hydrolases"/>
    <property type="match status" value="1"/>
</dbReference>
<dbReference type="InterPro" id="IPR000362">
    <property type="entry name" value="Fumarate_lyase_fam"/>
</dbReference>
<sequence>MSKFLGRTLVADMAGEQSPGDDRAVAPVPLPRWAVPGAAGTPVAAEAVLPPGLTDGLRAVAGGDTAVLDAVFLAAHLRVLSALTSQQAPRTALVPADGTTPPHPVGPAEGLDGSWRDVVARLERPRPWPEGTGGAAGPPYECVLDLSGTDPAQDGGASALWVGIGVRAGRVTIRARSRSDVMTEEHLTRITGYHARALELLAEDPDAPAGDGELLSDDERCFQLEALAGEEKPWDGRLFVERFEERVRQHPEAVAASHRDRSWTYGTLNAHANRIAHALLSNGLDAEDVVAVVMERGLEWTAATLGVLKAGGCYLPVQPDFPAARIAAQLDTADCRFVLGAGGHPDRAASGGRTRRTLDAASLCRDDVSGAADVDTVGNPGVDLAPDQLAYIYFTSGSTGTPKGVMCEHAGLLNHLLMKVEDLDIGVAETVAQTAVQSLDISLWQLIAPLLTGGNTRIVDTEVLLDVDRFVADLAGSRVSVVQLVPSYFDALITALERHPRDLGALRVVSVTGEELKREPVRRWFACQPRVGLVNAYGATELSDDTMHEILDRAPDSGFVTLGRMRRNVRGYVLDERGRLAPLGATGEIAFSGVAVGRGYANDPERTREVFCPDPFRPGQRMYRTGDFGRWLPGGRLQFLGRRDQQIKIRGFRIETGEIDNRLLAVNGVKDAAVVATTGNGRNKVLAAFLVGAGRVADHSVREALAGHLPDYMIPAYYHWLEALPLTESGKVDRKALVGLADTLGHADGPTVAPTTPTEQRLAVAWAEALNAPLQGIGRADDFFALGGTSLSAAWLVVKLDRLVSLAEIVAHPVLSDLAAAIDAGPGTAPTLLRPLSSAPAGRGAPAGVLVCFPGAGGNAINFLELARELAPSGIDVHGVELPGHDFVHGPQTLEGVDEVARRVADELGRSPAAPLLLWGQGEGAAHALALARLLEDGPSAPPHRVLVGGGVPGGIAGLRERMGRARAMSDKEVAETLLHEGAYVEFDGLKPERARLLGPAYRHDIRSTGDFLLAARQQPADHRIATGIDVVVPADGSGTPGVSGDRARDWRFLSDDVELCELPAAGQHFLRTRPADAAAAVTAALLRPPLRPREETMPNDDVPVSRSGDAGGLSGRIASGPDALLRADVLEPQLRFETEALLPGYIQLEKVLLLEYRRLGLLDGSQVGAVAALLDQITPGAVAEEAGESMSDIAFTLERYVSRRLDEVPPAWHVDRSRNDLQATAQLMYGRARLLDSAEALVAFGRTAHRLARRGADLAMPGYTHMQPAQVISPGFYFAGVCDQVLHTLERMESVYRTVDASPMGAGAMAGQELAWDRSRMAALLGFSRVRTHALRAVAQRDWALEACAEFSMLGVALSRFVTDLMTWGGAGHGFIDLPDQWSGISSAMPQKKNFPVLERIRARTAHLTAAYTDIATGQRNTPYSNSVEVSKEANAGVPAAFDTLESVLRLFGAVLENLEFRETRMRDACAAEYLGGFTLANLLTLRAAVPWRTAQVVAGRYIVRAVERGLPPSEPDGPLLEALLAEEGHHTDHAVALLTDAMGVPGGLSAKTSDGSAHPDAVRAMLAEQSSGFDEAAERWQTRRKRIEEAGAGLDRRLTGREGRQQ</sequence>
<evidence type="ECO:0000259" key="3">
    <source>
        <dbReference type="Pfam" id="PF00206"/>
    </source>
</evidence>
<dbReference type="Gene3D" id="1.10.275.10">
    <property type="entry name" value="Fumarase/aspartase (N-terminal domain)"/>
    <property type="match status" value="1"/>
</dbReference>
<dbReference type="Gene3D" id="1.10.40.30">
    <property type="entry name" value="Fumarase/aspartase (C-terminal domain)"/>
    <property type="match status" value="1"/>
</dbReference>
<dbReference type="InterPro" id="IPR008948">
    <property type="entry name" value="L-Aspartase-like"/>
</dbReference>
<dbReference type="GO" id="GO:0005737">
    <property type="term" value="C:cytoplasm"/>
    <property type="evidence" value="ECO:0007669"/>
    <property type="project" value="TreeGrafter"/>
</dbReference>
<dbReference type="RefSeq" id="WP_354596891.1">
    <property type="nucleotide sequence ID" value="NZ_CP136798.1"/>
</dbReference>
<dbReference type="InterPro" id="IPR029058">
    <property type="entry name" value="AB_hydrolase_fold"/>
</dbReference>
<dbReference type="Pfam" id="PF00206">
    <property type="entry name" value="Lyase_1"/>
    <property type="match status" value="1"/>
</dbReference>
<feature type="compositionally biased region" description="Basic and acidic residues" evidence="2">
    <location>
        <begin position="1578"/>
        <end position="1608"/>
    </location>
</feature>
<feature type="domain" description="Thioesterase" evidence="6">
    <location>
        <begin position="850"/>
        <end position="954"/>
    </location>
</feature>
<dbReference type="InterPro" id="IPR020845">
    <property type="entry name" value="AMP-binding_CS"/>
</dbReference>
<dbReference type="NCBIfam" id="TIGR01733">
    <property type="entry name" value="AA-adenyl-dom"/>
    <property type="match status" value="1"/>
</dbReference>
<gene>
    <name evidence="8" type="ORF">R1Y80_10420</name>
</gene>
<dbReference type="InterPro" id="IPR001031">
    <property type="entry name" value="Thioesterase"/>
</dbReference>
<dbReference type="CDD" id="cd05930">
    <property type="entry name" value="A_NRPS"/>
    <property type="match status" value="1"/>
</dbReference>
<feature type="domain" description="Fumarate lyase N-terminal" evidence="3">
    <location>
        <begin position="1214"/>
        <end position="1402"/>
    </location>
</feature>
<evidence type="ECO:0000313" key="8">
    <source>
        <dbReference type="EMBL" id="XCN14050.1"/>
    </source>
</evidence>
<dbReference type="InterPro" id="IPR022761">
    <property type="entry name" value="Fumarate_lyase_N"/>
</dbReference>
<dbReference type="PROSITE" id="PS00455">
    <property type="entry name" value="AMP_BINDING"/>
    <property type="match status" value="1"/>
</dbReference>
<name>A0AAU8KGH9_9ACTN</name>
<dbReference type="InterPro" id="IPR024083">
    <property type="entry name" value="Fumarase/histidase_N"/>
</dbReference>
<dbReference type="GO" id="GO:0031177">
    <property type="term" value="F:phosphopantetheine binding"/>
    <property type="evidence" value="ECO:0007669"/>
    <property type="project" value="TreeGrafter"/>
</dbReference>
<dbReference type="PANTHER" id="PTHR45527">
    <property type="entry name" value="NONRIBOSOMAL PEPTIDE SYNTHETASE"/>
    <property type="match status" value="1"/>
</dbReference>
<dbReference type="GO" id="GO:0043041">
    <property type="term" value="P:amino acid activation for nonribosomal peptide biosynthetic process"/>
    <property type="evidence" value="ECO:0007669"/>
    <property type="project" value="TreeGrafter"/>
</dbReference>
<dbReference type="InterPro" id="IPR036736">
    <property type="entry name" value="ACP-like_sf"/>
</dbReference>
<reference evidence="8" key="1">
    <citation type="submission" date="2023-10" db="EMBL/GenBank/DDBJ databases">
        <title>Complete genome sequence of Streptomyces sp. JL1001.</title>
        <authorList>
            <person name="Jiang L."/>
        </authorList>
    </citation>
    <scope>NUCLEOTIDE SEQUENCE</scope>
    <source>
        <strain evidence="8">JL1001</strain>
    </source>
</reference>
<dbReference type="Gene3D" id="3.40.50.1820">
    <property type="entry name" value="alpha/beta hydrolase"/>
    <property type="match status" value="1"/>
</dbReference>
<evidence type="ECO:0000256" key="1">
    <source>
        <dbReference type="ARBA" id="ARBA00023239"/>
    </source>
</evidence>
<dbReference type="Gene3D" id="2.30.38.10">
    <property type="entry name" value="Luciferase, Domain 3"/>
    <property type="match status" value="1"/>
</dbReference>
<dbReference type="InterPro" id="IPR045851">
    <property type="entry name" value="AMP-bd_C_sf"/>
</dbReference>
<dbReference type="SUPFAM" id="SSF56801">
    <property type="entry name" value="Acetyl-CoA synthetase-like"/>
    <property type="match status" value="1"/>
</dbReference>
<dbReference type="SUPFAM" id="SSF48557">
    <property type="entry name" value="L-aspartase-like"/>
    <property type="match status" value="1"/>
</dbReference>
<evidence type="ECO:0000259" key="6">
    <source>
        <dbReference type="Pfam" id="PF00975"/>
    </source>
</evidence>
<evidence type="ECO:0000256" key="2">
    <source>
        <dbReference type="SAM" id="MobiDB-lite"/>
    </source>
</evidence>
<dbReference type="InterPro" id="IPR025110">
    <property type="entry name" value="AMP-bd_C"/>
</dbReference>
<organism evidence="8">
    <name type="scientific">Streptomyces sp. JL1001</name>
    <dbReference type="NCBI Taxonomy" id="3078227"/>
    <lineage>
        <taxon>Bacteria</taxon>
        <taxon>Bacillati</taxon>
        <taxon>Actinomycetota</taxon>
        <taxon>Actinomycetes</taxon>
        <taxon>Kitasatosporales</taxon>
        <taxon>Streptomycetaceae</taxon>
        <taxon>Streptomyces</taxon>
    </lineage>
</organism>
<dbReference type="Pfam" id="PF00501">
    <property type="entry name" value="AMP-binding"/>
    <property type="match status" value="1"/>
</dbReference>
<dbReference type="Gene3D" id="1.10.1200.10">
    <property type="entry name" value="ACP-like"/>
    <property type="match status" value="1"/>
</dbReference>
<dbReference type="Pfam" id="PF00975">
    <property type="entry name" value="Thioesterase"/>
    <property type="match status" value="1"/>
</dbReference>
<evidence type="ECO:0000259" key="5">
    <source>
        <dbReference type="Pfam" id="PF00550"/>
    </source>
</evidence>
<feature type="region of interest" description="Disordered" evidence="2">
    <location>
        <begin position="1571"/>
        <end position="1608"/>
    </location>
</feature>
<dbReference type="Gene3D" id="1.20.200.10">
    <property type="entry name" value="Fumarase/aspartase (Central domain)"/>
    <property type="match status" value="1"/>
</dbReference>
<dbReference type="InterPro" id="IPR010071">
    <property type="entry name" value="AA_adenyl_dom"/>
</dbReference>
<dbReference type="GO" id="GO:0044550">
    <property type="term" value="P:secondary metabolite biosynthetic process"/>
    <property type="evidence" value="ECO:0007669"/>
    <property type="project" value="TreeGrafter"/>
</dbReference>
<accession>A0AAU8KGH9</accession>
<dbReference type="PRINTS" id="PR00145">
    <property type="entry name" value="ARGSUCLYASE"/>
</dbReference>
<evidence type="ECO:0000259" key="7">
    <source>
        <dbReference type="Pfam" id="PF13193"/>
    </source>
</evidence>
<dbReference type="PANTHER" id="PTHR45527:SF1">
    <property type="entry name" value="FATTY ACID SYNTHASE"/>
    <property type="match status" value="1"/>
</dbReference>
<feature type="region of interest" description="Disordered" evidence="2">
    <location>
        <begin position="1092"/>
        <end position="1116"/>
    </location>
</feature>
<evidence type="ECO:0000259" key="4">
    <source>
        <dbReference type="Pfam" id="PF00501"/>
    </source>
</evidence>
<dbReference type="GO" id="GO:0016829">
    <property type="term" value="F:lyase activity"/>
    <property type="evidence" value="ECO:0007669"/>
    <property type="project" value="UniProtKB-KW"/>
</dbReference>